<dbReference type="AlphaFoldDB" id="A0A7R9CNK4"/>
<evidence type="ECO:0000256" key="1">
    <source>
        <dbReference type="SAM" id="Phobius"/>
    </source>
</evidence>
<reference evidence="2" key="1">
    <citation type="submission" date="2020-11" db="EMBL/GenBank/DDBJ databases">
        <authorList>
            <person name="Tran Van P."/>
        </authorList>
    </citation>
    <scope>NUCLEOTIDE SEQUENCE</scope>
</reference>
<name>A0A7R9CNK4_TIMCR</name>
<protein>
    <submittedName>
        <fullName evidence="2">Uncharacterized protein</fullName>
    </submittedName>
</protein>
<accession>A0A7R9CNK4</accession>
<feature type="transmembrane region" description="Helical" evidence="1">
    <location>
        <begin position="257"/>
        <end position="278"/>
    </location>
</feature>
<keyword evidence="1" id="KW-0472">Membrane</keyword>
<dbReference type="EMBL" id="OC317928">
    <property type="protein sequence ID" value="CAD7399782.1"/>
    <property type="molecule type" value="Genomic_DNA"/>
</dbReference>
<keyword evidence="1" id="KW-0812">Transmembrane</keyword>
<evidence type="ECO:0000313" key="2">
    <source>
        <dbReference type="EMBL" id="CAD7399782.1"/>
    </source>
</evidence>
<organism evidence="2">
    <name type="scientific">Timema cristinae</name>
    <name type="common">Walking stick</name>
    <dbReference type="NCBI Taxonomy" id="61476"/>
    <lineage>
        <taxon>Eukaryota</taxon>
        <taxon>Metazoa</taxon>
        <taxon>Ecdysozoa</taxon>
        <taxon>Arthropoda</taxon>
        <taxon>Hexapoda</taxon>
        <taxon>Insecta</taxon>
        <taxon>Pterygota</taxon>
        <taxon>Neoptera</taxon>
        <taxon>Polyneoptera</taxon>
        <taxon>Phasmatodea</taxon>
        <taxon>Timematodea</taxon>
        <taxon>Timematoidea</taxon>
        <taxon>Timematidae</taxon>
        <taxon>Timema</taxon>
    </lineage>
</organism>
<proteinExistence type="predicted"/>
<sequence>MGDQDIDWPECWKVAGASPAVKTSRSTTSYYPFRLYALNTNYAKGLGIGEGELEEVNPHLCGGRVENHLGKTTPSSPDRDLKLDLPVHSNRAQHDYHVSQLRHRGGFDPPHCGVGLLSPTLILPIEQTSGLSPSSAYSPPKIFFPDPPLINAILNEKSDPPALWEGSIWEKVTPPHSEEKPPRVHPTEIRTSISPYSAVELNTTSALANYATEAEKKWGYSWRPVVLAPSWPRPVARILSLIYVECSAFDHAATEPMILIIIIIIIIIISLAVCAVVIRTCMQ</sequence>
<keyword evidence="1" id="KW-1133">Transmembrane helix</keyword>
<gene>
    <name evidence="2" type="ORF">TCEB3V08_LOCUS5191</name>
</gene>